<dbReference type="GO" id="GO:0000155">
    <property type="term" value="F:phosphorelay sensor kinase activity"/>
    <property type="evidence" value="ECO:0007669"/>
    <property type="project" value="InterPro"/>
</dbReference>
<dbReference type="AlphaFoldDB" id="A0AAE9ZT84"/>
<keyword evidence="5" id="KW-1185">Reference proteome</keyword>
<dbReference type="Pfam" id="PF06580">
    <property type="entry name" value="His_kinase"/>
    <property type="match status" value="1"/>
</dbReference>
<evidence type="ECO:0000313" key="4">
    <source>
        <dbReference type="EMBL" id="WED63841.1"/>
    </source>
</evidence>
<reference evidence="4" key="1">
    <citation type="submission" date="2023-03" db="EMBL/GenBank/DDBJ databases">
        <title>Lomoglobus Profundus gen. nov., sp. nov., a novel member of the phylum Verrucomicrobia, isolated from deep-marine sediment of South China Sea.</title>
        <authorList>
            <person name="Ahmad T."/>
            <person name="Ishaq S.E."/>
            <person name="Wang F."/>
        </authorList>
    </citation>
    <scope>NUCLEOTIDE SEQUENCE</scope>
    <source>
        <strain evidence="4">LMO-M01</strain>
    </source>
</reference>
<dbReference type="SUPFAM" id="SSF55874">
    <property type="entry name" value="ATPase domain of HSP90 chaperone/DNA topoisomerase II/histidine kinase"/>
    <property type="match status" value="1"/>
</dbReference>
<dbReference type="KEGG" id="slom:PXH66_16000"/>
<keyword evidence="4" id="KW-0418">Kinase</keyword>
<keyword evidence="2" id="KW-1133">Transmembrane helix</keyword>
<evidence type="ECO:0000313" key="5">
    <source>
        <dbReference type="Proteomes" id="UP001218638"/>
    </source>
</evidence>
<evidence type="ECO:0000256" key="1">
    <source>
        <dbReference type="SAM" id="MobiDB-lite"/>
    </source>
</evidence>
<protein>
    <submittedName>
        <fullName evidence="4">Histidine kinase</fullName>
    </submittedName>
</protein>
<gene>
    <name evidence="4" type="ORF">PXH66_16000</name>
</gene>
<feature type="transmembrane region" description="Helical" evidence="2">
    <location>
        <begin position="204"/>
        <end position="229"/>
    </location>
</feature>
<dbReference type="InterPro" id="IPR010559">
    <property type="entry name" value="Sig_transdc_His_kin_internal"/>
</dbReference>
<dbReference type="Gene3D" id="3.30.565.10">
    <property type="entry name" value="Histidine kinase-like ATPase, C-terminal domain"/>
    <property type="match status" value="1"/>
</dbReference>
<keyword evidence="4" id="KW-0808">Transferase</keyword>
<dbReference type="EMBL" id="CP119075">
    <property type="protein sequence ID" value="WED63841.1"/>
    <property type="molecule type" value="Genomic_DNA"/>
</dbReference>
<dbReference type="PANTHER" id="PTHR34220:SF7">
    <property type="entry name" value="SENSOR HISTIDINE KINASE YPDA"/>
    <property type="match status" value="1"/>
</dbReference>
<evidence type="ECO:0000256" key="2">
    <source>
        <dbReference type="SAM" id="Phobius"/>
    </source>
</evidence>
<evidence type="ECO:0000259" key="3">
    <source>
        <dbReference type="Pfam" id="PF06580"/>
    </source>
</evidence>
<dbReference type="InterPro" id="IPR050640">
    <property type="entry name" value="Bact_2-comp_sensor_kinase"/>
</dbReference>
<feature type="domain" description="Signal transduction histidine kinase internal region" evidence="3">
    <location>
        <begin position="255"/>
        <end position="334"/>
    </location>
</feature>
<keyword evidence="2" id="KW-0812">Transmembrane</keyword>
<feature type="transmembrane region" description="Helical" evidence="2">
    <location>
        <begin position="26"/>
        <end position="49"/>
    </location>
</feature>
<feature type="transmembrane region" description="Helical" evidence="2">
    <location>
        <begin position="55"/>
        <end position="80"/>
    </location>
</feature>
<feature type="region of interest" description="Disordered" evidence="1">
    <location>
        <begin position="135"/>
        <end position="176"/>
    </location>
</feature>
<sequence length="457" mass="50192">MPPAPVPVPSSSPSSRDAGRRTEWRITALLIAVSLVVGIAFTWPLLRFIDVDAGVAATLVAVGWSPWAFLAVIIIALARVAPLDHDRWRRTLPIHLAACATLALGGYLSSDWIRETRIHNWPRLTPTRPARMVSLSSETVSRPRTEVSPAPATERAPEAFASGPRGGPSWPPERTATGETRAFVDGRHMRFFSGEFPEPDPQSLAVVMTIRSLGSGLIVPFYILLLAVAQAMRNHRRALDTAQAAAESTHLLTQARLQALQSQLQPHFLFNTLNAITSYISTAPRQAEEMVCALSDLLRRVLTLSQQHEVTLTEELELVDLYLCIQRHRFGDRLDFAPHIDRRLLDAAVPPLVLQPIVENAIVHGLDRATTPGKIELRAEQIGDQLRLTLIDHHRSTTTAKAGSSRPGVGLANVRNRLATLYGDAASLHAQPRTEGGYFTEINLPLHPCHDPTCESS</sequence>
<dbReference type="GO" id="GO:0016020">
    <property type="term" value="C:membrane"/>
    <property type="evidence" value="ECO:0007669"/>
    <property type="project" value="InterPro"/>
</dbReference>
<name>A0AAE9ZT84_9BACT</name>
<organism evidence="4 5">
    <name type="scientific">Synoicihabitans lomoniglobus</name>
    <dbReference type="NCBI Taxonomy" id="2909285"/>
    <lineage>
        <taxon>Bacteria</taxon>
        <taxon>Pseudomonadati</taxon>
        <taxon>Verrucomicrobiota</taxon>
        <taxon>Opitutia</taxon>
        <taxon>Opitutales</taxon>
        <taxon>Opitutaceae</taxon>
        <taxon>Synoicihabitans</taxon>
    </lineage>
</organism>
<dbReference type="Proteomes" id="UP001218638">
    <property type="component" value="Chromosome"/>
</dbReference>
<keyword evidence="2" id="KW-0472">Membrane</keyword>
<proteinExistence type="predicted"/>
<dbReference type="InterPro" id="IPR036890">
    <property type="entry name" value="HATPase_C_sf"/>
</dbReference>
<dbReference type="PANTHER" id="PTHR34220">
    <property type="entry name" value="SENSOR HISTIDINE KINASE YPDA"/>
    <property type="match status" value="1"/>
</dbReference>
<feature type="transmembrane region" description="Helical" evidence="2">
    <location>
        <begin position="92"/>
        <end position="110"/>
    </location>
</feature>
<accession>A0AAE9ZT84</accession>
<dbReference type="RefSeq" id="WP_330930545.1">
    <property type="nucleotide sequence ID" value="NZ_CP119075.1"/>
</dbReference>